<dbReference type="Pfam" id="PF01909">
    <property type="entry name" value="NTP_transf_2"/>
    <property type="match status" value="1"/>
</dbReference>
<sequence>MGCGLASGQASNAAKIRPRDFIETQEGLLFSVVTHHQEEGRALGVLRYVKKGACWCKVNTSQADSLLETHYPHYLYDSPQLEARLHGVPVTRVVRHYQPQLKLAEILTLLSGDEIEEKVRRLVQIFEAAGLYSQNLGITGSLLIGAQQAGSDIDLVVYGQKNFQQARRIIKQALIKGQLEPLNEALWRETYQRRGCSLDFQEYLWHERRKHNKAVWEGTKFDIVLVLKAGEIELDSRHFRKQGRRRLQVQVCDGSSAFSYPACYRLVDAEIDTIVAFSHTYVGQAKAGEWVEVVGQLEQASDGELRIVVGSSREALGEYIKVIPSP</sequence>
<name>A0A4V1AVS6_9GAMM</name>
<proteinExistence type="predicted"/>
<dbReference type="InterPro" id="IPR002934">
    <property type="entry name" value="Polymerase_NTP_transf_dom"/>
</dbReference>
<dbReference type="GO" id="GO:0016779">
    <property type="term" value="F:nucleotidyltransferase activity"/>
    <property type="evidence" value="ECO:0007669"/>
    <property type="project" value="InterPro"/>
</dbReference>
<dbReference type="EMBL" id="CP038033">
    <property type="protein sequence ID" value="QBQ54165.1"/>
    <property type="molecule type" value="Genomic_DNA"/>
</dbReference>
<evidence type="ECO:0000259" key="1">
    <source>
        <dbReference type="Pfam" id="PF01909"/>
    </source>
</evidence>
<reference evidence="2 3" key="1">
    <citation type="submission" date="2019-03" db="EMBL/GenBank/DDBJ databases">
        <title>The genome sequence of Nitrosococcus wardiae strain D1FHST reveals the archetypal metabolic capacity of ammonia-oxidizing Gammaproteobacteria.</title>
        <authorList>
            <person name="Wang L."/>
            <person name="Lim C.K."/>
            <person name="Hanson T.E."/>
            <person name="Dang H."/>
            <person name="Klotz M.G."/>
        </authorList>
    </citation>
    <scope>NUCLEOTIDE SEQUENCE [LARGE SCALE GENOMIC DNA]</scope>
    <source>
        <strain evidence="2 3">D1FHS</strain>
    </source>
</reference>
<evidence type="ECO:0000313" key="3">
    <source>
        <dbReference type="Proteomes" id="UP000294325"/>
    </source>
</evidence>
<evidence type="ECO:0000313" key="2">
    <source>
        <dbReference type="EMBL" id="QBQ54165.1"/>
    </source>
</evidence>
<protein>
    <recommendedName>
        <fullName evidence="1">Polymerase nucleotidyl transferase domain-containing protein</fullName>
    </recommendedName>
</protein>
<dbReference type="RefSeq" id="WP_134357243.1">
    <property type="nucleotide sequence ID" value="NZ_CP038033.1"/>
</dbReference>
<keyword evidence="3" id="KW-1185">Reference proteome</keyword>
<accession>A0A4V1AVS6</accession>
<gene>
    <name evidence="2" type="ORF">E3U44_06340</name>
</gene>
<dbReference type="KEGG" id="nwr:E3U44_06340"/>
<dbReference type="AlphaFoldDB" id="A0A4V1AVS6"/>
<feature type="domain" description="Polymerase nucleotidyl transferase" evidence="1">
    <location>
        <begin position="120"/>
        <end position="176"/>
    </location>
</feature>
<dbReference type="OrthoDB" id="253869at2"/>
<dbReference type="Proteomes" id="UP000294325">
    <property type="component" value="Chromosome"/>
</dbReference>
<organism evidence="2 3">
    <name type="scientific">Nitrosococcus wardiae</name>
    <dbReference type="NCBI Taxonomy" id="1814290"/>
    <lineage>
        <taxon>Bacteria</taxon>
        <taxon>Pseudomonadati</taxon>
        <taxon>Pseudomonadota</taxon>
        <taxon>Gammaproteobacteria</taxon>
        <taxon>Chromatiales</taxon>
        <taxon>Chromatiaceae</taxon>
        <taxon>Nitrosococcus</taxon>
    </lineage>
</organism>